<reference evidence="15" key="1">
    <citation type="journal article" date="2020" name="mSystems">
        <title>Genome- and Community-Level Interaction Insights into Carbon Utilization and Element Cycling Functions of Hydrothermarchaeota in Hydrothermal Sediment.</title>
        <authorList>
            <person name="Zhou Z."/>
            <person name="Liu Y."/>
            <person name="Xu W."/>
            <person name="Pan J."/>
            <person name="Luo Z.H."/>
            <person name="Li M."/>
        </authorList>
    </citation>
    <scope>NUCLEOTIDE SEQUENCE [LARGE SCALE GENOMIC DNA]</scope>
    <source>
        <strain evidence="15">HyVt-577</strain>
    </source>
</reference>
<evidence type="ECO:0000256" key="8">
    <source>
        <dbReference type="ARBA" id="ARBA00023053"/>
    </source>
</evidence>
<keyword evidence="6" id="KW-0769">Symport</keyword>
<dbReference type="EMBL" id="DRQG01000137">
    <property type="protein sequence ID" value="HGY56886.1"/>
    <property type="molecule type" value="Genomic_DNA"/>
</dbReference>
<gene>
    <name evidence="15" type="ORF">ENK44_14355</name>
</gene>
<evidence type="ECO:0000256" key="12">
    <source>
        <dbReference type="ARBA" id="ARBA00033708"/>
    </source>
</evidence>
<feature type="transmembrane region" description="Helical" evidence="14">
    <location>
        <begin position="74"/>
        <end position="97"/>
    </location>
</feature>
<dbReference type="AlphaFoldDB" id="A0A7V4U2N4"/>
<feature type="transmembrane region" description="Helical" evidence="14">
    <location>
        <begin position="6"/>
        <end position="24"/>
    </location>
</feature>
<feature type="transmembrane region" description="Helical" evidence="14">
    <location>
        <begin position="148"/>
        <end position="167"/>
    </location>
</feature>
<feature type="transmembrane region" description="Helical" evidence="14">
    <location>
        <begin position="443"/>
        <end position="462"/>
    </location>
</feature>
<evidence type="ECO:0000256" key="7">
    <source>
        <dbReference type="ARBA" id="ARBA00022989"/>
    </source>
</evidence>
<evidence type="ECO:0000256" key="14">
    <source>
        <dbReference type="SAM" id="Phobius"/>
    </source>
</evidence>
<comment type="caution">
    <text evidence="15">The sequence shown here is derived from an EMBL/GenBank/DDBJ whole genome shotgun (WGS) entry which is preliminary data.</text>
</comment>
<protein>
    <submittedName>
        <fullName evidence="15">Sodium:solute symporter family protein</fullName>
    </submittedName>
</protein>
<keyword evidence="10 14" id="KW-0472">Membrane</keyword>
<keyword evidence="5 14" id="KW-0812">Transmembrane</keyword>
<evidence type="ECO:0000256" key="5">
    <source>
        <dbReference type="ARBA" id="ARBA00022692"/>
    </source>
</evidence>
<dbReference type="Gene3D" id="1.20.1730.10">
    <property type="entry name" value="Sodium/glucose cotransporter"/>
    <property type="match status" value="1"/>
</dbReference>
<evidence type="ECO:0000256" key="6">
    <source>
        <dbReference type="ARBA" id="ARBA00022847"/>
    </source>
</evidence>
<comment type="catalytic activity">
    <reaction evidence="12">
        <text>L-proline(in) + Na(+)(in) = L-proline(out) + Na(+)(out)</text>
        <dbReference type="Rhea" id="RHEA:28967"/>
        <dbReference type="ChEBI" id="CHEBI:29101"/>
        <dbReference type="ChEBI" id="CHEBI:60039"/>
    </reaction>
</comment>
<comment type="similarity">
    <text evidence="2 13">Belongs to the sodium:solute symporter (SSF) (TC 2.A.21) family.</text>
</comment>
<dbReference type="InterPro" id="IPR001734">
    <property type="entry name" value="Na/solute_symporter"/>
</dbReference>
<comment type="subcellular location">
    <subcellularLocation>
        <location evidence="1">Cell membrane</location>
        <topology evidence="1">Multi-pass membrane protein</topology>
    </subcellularLocation>
</comment>
<evidence type="ECO:0000256" key="11">
    <source>
        <dbReference type="ARBA" id="ARBA00023201"/>
    </source>
</evidence>
<dbReference type="GO" id="GO:0015293">
    <property type="term" value="F:symporter activity"/>
    <property type="evidence" value="ECO:0007669"/>
    <property type="project" value="UniProtKB-KW"/>
</dbReference>
<feature type="transmembrane region" description="Helical" evidence="14">
    <location>
        <begin position="179"/>
        <end position="197"/>
    </location>
</feature>
<feature type="transmembrane region" description="Helical" evidence="14">
    <location>
        <begin position="217"/>
        <end position="237"/>
    </location>
</feature>
<proteinExistence type="inferred from homology"/>
<keyword evidence="8" id="KW-0915">Sodium</keyword>
<feature type="transmembrane region" description="Helical" evidence="14">
    <location>
        <begin position="45"/>
        <end position="68"/>
    </location>
</feature>
<dbReference type="PANTHER" id="PTHR48086:SF3">
    <property type="entry name" value="SODIUM_PROLINE SYMPORTER"/>
    <property type="match status" value="1"/>
</dbReference>
<dbReference type="InterPro" id="IPR050277">
    <property type="entry name" value="Sodium:Solute_Symporter"/>
</dbReference>
<dbReference type="GO" id="GO:0005886">
    <property type="term" value="C:plasma membrane"/>
    <property type="evidence" value="ECO:0007669"/>
    <property type="project" value="UniProtKB-SubCell"/>
</dbReference>
<feature type="transmembrane region" description="Helical" evidence="14">
    <location>
        <begin position="258"/>
        <end position="283"/>
    </location>
</feature>
<evidence type="ECO:0000256" key="4">
    <source>
        <dbReference type="ARBA" id="ARBA00022475"/>
    </source>
</evidence>
<feature type="transmembrane region" description="Helical" evidence="14">
    <location>
        <begin position="303"/>
        <end position="331"/>
    </location>
</feature>
<dbReference type="Proteomes" id="UP000885779">
    <property type="component" value="Unassembled WGS sequence"/>
</dbReference>
<evidence type="ECO:0000256" key="1">
    <source>
        <dbReference type="ARBA" id="ARBA00004651"/>
    </source>
</evidence>
<dbReference type="Pfam" id="PF00474">
    <property type="entry name" value="SSF"/>
    <property type="match status" value="1"/>
</dbReference>
<evidence type="ECO:0000313" key="15">
    <source>
        <dbReference type="EMBL" id="HGY56886.1"/>
    </source>
</evidence>
<feature type="transmembrane region" description="Helical" evidence="14">
    <location>
        <begin position="352"/>
        <end position="371"/>
    </location>
</feature>
<dbReference type="CDD" id="cd10322">
    <property type="entry name" value="SLC5sbd"/>
    <property type="match status" value="1"/>
</dbReference>
<accession>A0A7V4U2N4</accession>
<keyword evidence="11" id="KW-0739">Sodium transport</keyword>
<name>A0A7V4U2N4_CALAY</name>
<organism evidence="15">
    <name type="scientific">Caldithrix abyssi</name>
    <dbReference type="NCBI Taxonomy" id="187145"/>
    <lineage>
        <taxon>Bacteria</taxon>
        <taxon>Pseudomonadati</taxon>
        <taxon>Calditrichota</taxon>
        <taxon>Calditrichia</taxon>
        <taxon>Calditrichales</taxon>
        <taxon>Calditrichaceae</taxon>
        <taxon>Caldithrix</taxon>
    </lineage>
</organism>
<keyword evidence="9" id="KW-0406">Ion transport</keyword>
<feature type="transmembrane region" description="Helical" evidence="14">
    <location>
        <begin position="377"/>
        <end position="399"/>
    </location>
</feature>
<dbReference type="GO" id="GO:0006814">
    <property type="term" value="P:sodium ion transport"/>
    <property type="evidence" value="ECO:0007669"/>
    <property type="project" value="UniProtKB-KW"/>
</dbReference>
<evidence type="ECO:0000256" key="10">
    <source>
        <dbReference type="ARBA" id="ARBA00023136"/>
    </source>
</evidence>
<evidence type="ECO:0000256" key="13">
    <source>
        <dbReference type="RuleBase" id="RU362091"/>
    </source>
</evidence>
<feature type="transmembrane region" description="Helical" evidence="14">
    <location>
        <begin position="411"/>
        <end position="431"/>
    </location>
</feature>
<dbReference type="PROSITE" id="PS50283">
    <property type="entry name" value="NA_SOLUT_SYMP_3"/>
    <property type="match status" value="1"/>
</dbReference>
<feature type="transmembrane region" description="Helical" evidence="14">
    <location>
        <begin position="118"/>
        <end position="142"/>
    </location>
</feature>
<evidence type="ECO:0000256" key="3">
    <source>
        <dbReference type="ARBA" id="ARBA00022448"/>
    </source>
</evidence>
<evidence type="ECO:0000256" key="9">
    <source>
        <dbReference type="ARBA" id="ARBA00023065"/>
    </source>
</evidence>
<dbReference type="PANTHER" id="PTHR48086">
    <property type="entry name" value="SODIUM/PROLINE SYMPORTER-RELATED"/>
    <property type="match status" value="1"/>
</dbReference>
<dbReference type="InterPro" id="IPR038377">
    <property type="entry name" value="Na/Glc_symporter_sf"/>
</dbReference>
<keyword evidence="7 14" id="KW-1133">Transmembrane helix</keyword>
<sequence>MNHLSVLDWIPLAVYPVVLLYLGLRSRRKKADQEEFLLSSRSLTLPAFVATLVTTWYGGILGVGEFTYLHGLSVWFVFGVPYYIFALLFAFVLAGRIRKAKIFSIPDIIYQRYSRKSGLIGSLFLMIITSPAPYILMLGVLLQELAGLPFIASVLIGTLFSMIYIWWGGFRSVVRTDRFQFVLMFGGFLILFFYLIGSDLSIGALFSALDAQHKSPLGGMGWQEVVVWFCIAAWTFIDPGFHQRCAAAQSPKTARNGILISVLFWFVFDMLTLITGLYAFVLLPDINPVMSYPLLGLAVLPPLLKGLFITGLMAIIMSTIDSYAFLSALTFGRDLIGRWKDATEDDVRINLWVRWGLLLTAVAAIGLIVWVPSVIGLWYHLGSLFLPPLLLPVLGGYFPGLRINARSAWRIMLFSFSAAFGAYLWGQFHLINHQPQYPLSVQPFFWGIAGTALGWLAGDLRFKN</sequence>
<keyword evidence="4" id="KW-1003">Cell membrane</keyword>
<keyword evidence="3" id="KW-0813">Transport</keyword>
<evidence type="ECO:0000256" key="2">
    <source>
        <dbReference type="ARBA" id="ARBA00006434"/>
    </source>
</evidence>